<dbReference type="EMBL" id="LRBP01000025">
    <property type="protein sequence ID" value="OII72125.1"/>
    <property type="molecule type" value="Genomic_DNA"/>
</dbReference>
<evidence type="ECO:0000256" key="5">
    <source>
        <dbReference type="ARBA" id="ARBA00022763"/>
    </source>
</evidence>
<comment type="caution">
    <text evidence="11">The sequence shown here is derived from an EMBL/GenBank/DDBJ whole genome shotgun (WGS) entry which is preliminary data.</text>
</comment>
<evidence type="ECO:0000313" key="11">
    <source>
        <dbReference type="EMBL" id="OII72125.1"/>
    </source>
</evidence>
<dbReference type="Pfam" id="PF02732">
    <property type="entry name" value="ERCC4"/>
    <property type="match status" value="1"/>
</dbReference>
<keyword evidence="3" id="KW-0540">Nuclease</keyword>
<dbReference type="GO" id="GO:0003697">
    <property type="term" value="F:single-stranded DNA binding"/>
    <property type="evidence" value="ECO:0007669"/>
    <property type="project" value="TreeGrafter"/>
</dbReference>
<comment type="similarity">
    <text evidence="2">Belongs to the XPF family.</text>
</comment>
<dbReference type="OrthoDB" id="361020at2759"/>
<keyword evidence="8" id="KW-0234">DNA repair</keyword>
<keyword evidence="9" id="KW-0539">Nucleus</keyword>
<evidence type="ECO:0000256" key="8">
    <source>
        <dbReference type="ARBA" id="ARBA00023204"/>
    </source>
</evidence>
<evidence type="ECO:0000256" key="6">
    <source>
        <dbReference type="ARBA" id="ARBA00022801"/>
    </source>
</evidence>
<evidence type="ECO:0000256" key="4">
    <source>
        <dbReference type="ARBA" id="ARBA00022759"/>
    </source>
</evidence>
<organism evidence="11 12">
    <name type="scientific">Cryptosporidium ubiquitum</name>
    <dbReference type="NCBI Taxonomy" id="857276"/>
    <lineage>
        <taxon>Eukaryota</taxon>
        <taxon>Sar</taxon>
        <taxon>Alveolata</taxon>
        <taxon>Apicomplexa</taxon>
        <taxon>Conoidasida</taxon>
        <taxon>Coccidia</taxon>
        <taxon>Eucoccidiorida</taxon>
        <taxon>Eimeriorina</taxon>
        <taxon>Cryptosporidiidae</taxon>
        <taxon>Cryptosporidium</taxon>
    </lineage>
</organism>
<gene>
    <name evidence="11" type="ORF">cubi_01458</name>
</gene>
<evidence type="ECO:0000313" key="12">
    <source>
        <dbReference type="Proteomes" id="UP000186176"/>
    </source>
</evidence>
<keyword evidence="11" id="KW-0547">Nucleotide-binding</keyword>
<keyword evidence="4" id="KW-0255">Endonuclease</keyword>
<dbReference type="GO" id="GO:0004386">
    <property type="term" value="F:helicase activity"/>
    <property type="evidence" value="ECO:0007669"/>
    <property type="project" value="UniProtKB-KW"/>
</dbReference>
<dbReference type="SUPFAM" id="SSF52980">
    <property type="entry name" value="Restriction endonuclease-like"/>
    <property type="match status" value="1"/>
</dbReference>
<name>A0A1J4MH00_9CRYT</name>
<protein>
    <submittedName>
        <fullName evidence="11">ERCC4-like helicase domain-containing protein</fullName>
    </submittedName>
</protein>
<keyword evidence="11" id="KW-0067">ATP-binding</keyword>
<sequence>MQLLPFQKSIQNDIDNHKSCLIILSKGLGVFNVVYNYLSKIEINAGNSIFILNLSISEIDCFRLFVQSMDQRSYDGDIDQFKSNTSLLSNKIVNINSEMNLNKRKVFYNKGGIYIITSRILLTDLLSERLNFSNIDGIILINAESLNVRNWNDAFILQLYKSKNPNGFIKGISQRPEILNQGYFGPGIAMRYLGTTDLFLYPRNNVIVEDSFKLSQKIKVIEKSVKASEYFYTIQKCIKVLLEKGLDQILKLDPNIEVTLCDLLYSSSKKLKNKIELLTHDLWCKMTPKLRQITKDILYIRNLLELLYLLDASEFFVCLEYIQSSKLIDKSWMLTKEFETLYKVSRSRIFKINERNINYSSGTESPFSLSLEVNPVHIQLIDIILNIGKELTENDISALTQESNLCDKLLIKENEVDLDCDLNSSEKNIDLKIDGEIIDEEIDNAENDLDKIEYLQTSEKNIEVCSKILENSNLVYHLPEYRVLLIVPDEFCLTITEIEFLLLNGPQNFSAMKLIEIFQNIELNLTPNFPNIISKIIPSFGVTINSNEKFHCFNQLRLVLSKLIQNSSGTQYPFSSKDTTIKSIPNLNIYRNKGLDEIITNNRINPKIIITHPSVNVQGKFWNILSLNSPHLIIMLDPDISLLREIELFTAISEKKTELPLQVIMITIQNSIRHEKLLNTIKNEELSWISLERHKKTLVVPLSDITEGEILTKLNFSSICQDRPENENIVQRVIVDIREFRSSLPYQLFCKGIKIIPMSLEIGDYVISRDVCIERKSLPDLINSLNNGRLFTQLQWISKHYSVPVILIELNNLTELLNHQGIQQSFSPIKSNSKDIYLRLILLMRHFPNIKFIWSSNSSFSSLIILHIKNNREQPNLKDASALNTGIINVNYNDAPSWDKRQKY</sequence>
<dbReference type="PANTHER" id="PTHR10150">
    <property type="entry name" value="DNA REPAIR ENDONUCLEASE XPF"/>
    <property type="match status" value="1"/>
</dbReference>
<feature type="domain" description="ERCC4" evidence="10">
    <location>
        <begin position="732"/>
        <end position="812"/>
    </location>
</feature>
<dbReference type="AlphaFoldDB" id="A0A1J4MH00"/>
<dbReference type="GO" id="GO:0000014">
    <property type="term" value="F:single-stranded DNA endodeoxyribonuclease activity"/>
    <property type="evidence" value="ECO:0007669"/>
    <property type="project" value="TreeGrafter"/>
</dbReference>
<comment type="subcellular location">
    <subcellularLocation>
        <location evidence="1">Nucleus</location>
    </subcellularLocation>
</comment>
<reference evidence="11 12" key="1">
    <citation type="submission" date="2016-10" db="EMBL/GenBank/DDBJ databases">
        <title>Reductive evolution of mitochondrial metabolism and differential evolution of invasion-related proteins in Cryptosporidium.</title>
        <authorList>
            <person name="Liu S."/>
            <person name="Roellig D.M."/>
            <person name="Guo Y."/>
            <person name="Li N."/>
            <person name="Frace M.A."/>
            <person name="Tang K."/>
            <person name="Zhang L."/>
            <person name="Feng Y."/>
            <person name="Xiao L."/>
        </authorList>
    </citation>
    <scope>NUCLEOTIDE SEQUENCE [LARGE SCALE GENOMIC DNA]</scope>
    <source>
        <strain evidence="11">39726</strain>
    </source>
</reference>
<dbReference type="GO" id="GO:0000712">
    <property type="term" value="P:resolution of meiotic recombination intermediates"/>
    <property type="evidence" value="ECO:0007669"/>
    <property type="project" value="TreeGrafter"/>
</dbReference>
<dbReference type="Proteomes" id="UP000186176">
    <property type="component" value="Unassembled WGS sequence"/>
</dbReference>
<dbReference type="InterPro" id="IPR011335">
    <property type="entry name" value="Restrct_endonuc-II-like"/>
</dbReference>
<evidence type="ECO:0000259" key="10">
    <source>
        <dbReference type="SMART" id="SM00891"/>
    </source>
</evidence>
<dbReference type="GO" id="GO:1901255">
    <property type="term" value="P:nucleotide-excision repair involved in interstrand cross-link repair"/>
    <property type="evidence" value="ECO:0007669"/>
    <property type="project" value="TreeGrafter"/>
</dbReference>
<keyword evidence="7" id="KW-0238">DNA-binding</keyword>
<dbReference type="InterPro" id="IPR047520">
    <property type="entry name" value="XPF_nuclease"/>
</dbReference>
<dbReference type="SMART" id="SM00891">
    <property type="entry name" value="ERCC4"/>
    <property type="match status" value="1"/>
</dbReference>
<keyword evidence="5" id="KW-0227">DNA damage</keyword>
<dbReference type="GO" id="GO:0000110">
    <property type="term" value="C:nucleotide-excision repair factor 1 complex"/>
    <property type="evidence" value="ECO:0007669"/>
    <property type="project" value="TreeGrafter"/>
</dbReference>
<accession>A0A1J4MH00</accession>
<dbReference type="VEuPathDB" id="CryptoDB:cubi_01458"/>
<dbReference type="PANTHER" id="PTHR10150:SF0">
    <property type="entry name" value="DNA REPAIR ENDONUCLEASE XPF"/>
    <property type="match status" value="1"/>
</dbReference>
<evidence type="ECO:0000256" key="3">
    <source>
        <dbReference type="ARBA" id="ARBA00022722"/>
    </source>
</evidence>
<keyword evidence="11" id="KW-0347">Helicase</keyword>
<evidence type="ECO:0000256" key="7">
    <source>
        <dbReference type="ARBA" id="ARBA00023125"/>
    </source>
</evidence>
<evidence type="ECO:0000256" key="1">
    <source>
        <dbReference type="ARBA" id="ARBA00004123"/>
    </source>
</evidence>
<proteinExistence type="inferred from homology"/>
<dbReference type="GO" id="GO:0003684">
    <property type="term" value="F:damaged DNA binding"/>
    <property type="evidence" value="ECO:0007669"/>
    <property type="project" value="TreeGrafter"/>
</dbReference>
<keyword evidence="6" id="KW-0378">Hydrolase</keyword>
<dbReference type="RefSeq" id="XP_028873697.1">
    <property type="nucleotide sequence ID" value="XM_029018470.1"/>
</dbReference>
<keyword evidence="12" id="KW-1185">Reference proteome</keyword>
<dbReference type="InterPro" id="IPR006166">
    <property type="entry name" value="ERCC4_domain"/>
</dbReference>
<dbReference type="GeneID" id="39978249"/>
<dbReference type="FunFam" id="3.40.50.10130:FF:000002">
    <property type="entry name" value="DNA repair endonuclease XPF"/>
    <property type="match status" value="1"/>
</dbReference>
<evidence type="ECO:0000256" key="2">
    <source>
        <dbReference type="ARBA" id="ARBA00010015"/>
    </source>
</evidence>
<evidence type="ECO:0000256" key="9">
    <source>
        <dbReference type="ARBA" id="ARBA00023242"/>
    </source>
</evidence>
<dbReference type="GO" id="GO:0000724">
    <property type="term" value="P:double-strand break repair via homologous recombination"/>
    <property type="evidence" value="ECO:0007669"/>
    <property type="project" value="TreeGrafter"/>
</dbReference>
<dbReference type="CDD" id="cd20078">
    <property type="entry name" value="XPF_nuclease_XPF_euk"/>
    <property type="match status" value="1"/>
</dbReference>
<dbReference type="Gene3D" id="3.40.50.10130">
    <property type="match status" value="1"/>
</dbReference>